<sequence length="223" mass="25390">MKKLSNDLLNCTQISDLAKLIHTTIKPGKVYSANTAYCVLKDADTVLFPQVGKKCNLSNLLIKTGLDHHGNPLLLICEYDSTGTDDNVYLRVFWGKYYDTLSYVRAQFTSNSFFTTIDGNIQAYYPHYEPIKGHSELCFLDIIAKDISMTRRGMGSFLVQTLLKEIIPYLNTHHRPINDPIKYVLVNAVPYGILQNALTQQDRIHFYEKNGFILLGNKGIYEI</sequence>
<organism evidence="1 2">
    <name type="scientific">Holtiella tumoricola</name>
    <dbReference type="NCBI Taxonomy" id="3018743"/>
    <lineage>
        <taxon>Bacteria</taxon>
        <taxon>Bacillati</taxon>
        <taxon>Bacillota</taxon>
        <taxon>Clostridia</taxon>
        <taxon>Lachnospirales</taxon>
        <taxon>Cellulosilyticaceae</taxon>
        <taxon>Holtiella</taxon>
    </lineage>
</organism>
<evidence type="ECO:0000313" key="1">
    <source>
        <dbReference type="EMBL" id="MDA3732454.1"/>
    </source>
</evidence>
<name>A0AA42J1G2_9FIRM</name>
<dbReference type="AlphaFoldDB" id="A0AA42J1G2"/>
<accession>A0AA42J1G2</accession>
<evidence type="ECO:0000313" key="2">
    <source>
        <dbReference type="Proteomes" id="UP001169242"/>
    </source>
</evidence>
<protein>
    <recommendedName>
        <fullName evidence="3">N-acetyltransferase domain-containing protein</fullName>
    </recommendedName>
</protein>
<dbReference type="RefSeq" id="WP_271012599.1">
    <property type="nucleotide sequence ID" value="NZ_JAQIFT010000048.1"/>
</dbReference>
<gene>
    <name evidence="1" type="ORF">PBV87_13255</name>
</gene>
<comment type="caution">
    <text evidence="1">The sequence shown here is derived from an EMBL/GenBank/DDBJ whole genome shotgun (WGS) entry which is preliminary data.</text>
</comment>
<proteinExistence type="predicted"/>
<dbReference type="Proteomes" id="UP001169242">
    <property type="component" value="Unassembled WGS sequence"/>
</dbReference>
<keyword evidence="2" id="KW-1185">Reference proteome</keyword>
<dbReference type="EMBL" id="JAQIFT010000048">
    <property type="protein sequence ID" value="MDA3732454.1"/>
    <property type="molecule type" value="Genomic_DNA"/>
</dbReference>
<evidence type="ECO:0008006" key="3">
    <source>
        <dbReference type="Google" id="ProtNLM"/>
    </source>
</evidence>
<reference evidence="1" key="1">
    <citation type="journal article" date="2023" name="Int. J. Syst. Evol. Microbiol.">
        <title>&lt;i&gt;Holtiella tumoricola&lt;/i&gt; gen. nov. sp. nov., isolated from a human clinical sample.</title>
        <authorList>
            <person name="Allen-Vercoe E."/>
            <person name="Daigneault M.C."/>
            <person name="Vancuren S.J."/>
            <person name="Cochrane K."/>
            <person name="O'Neal L.L."/>
            <person name="Sankaranarayanan K."/>
            <person name="Lawson P.A."/>
        </authorList>
    </citation>
    <scope>NUCLEOTIDE SEQUENCE</scope>
    <source>
        <strain evidence="1">CC70A</strain>
    </source>
</reference>